<dbReference type="InterPro" id="IPR012310">
    <property type="entry name" value="DNA_ligase_ATP-dep_cent"/>
</dbReference>
<organism evidence="23 24">
    <name type="scientific">Jannaschia helgolandensis</name>
    <dbReference type="NCBI Taxonomy" id="188906"/>
    <lineage>
        <taxon>Bacteria</taxon>
        <taxon>Pseudomonadati</taxon>
        <taxon>Pseudomonadota</taxon>
        <taxon>Alphaproteobacteria</taxon>
        <taxon>Rhodobacterales</taxon>
        <taxon>Roseobacteraceae</taxon>
        <taxon>Jannaschia</taxon>
    </lineage>
</organism>
<sequence length="816" mass="89774">MAGPGDKLADYSTRRDFSRTAEPEGKMHQVRRAGLQFLVQKHAATRLHYDFRLEWNGVLLSWAVTKGPTADPRQKRLAVRTEDHPLDYGDFEGTIPKGEYGGGTVMLWDEGTWLPKGDPDAGLTVGNLKVVLQGHRMRGAWALVRMKPRKGEKRENWLLIKERDALASDEPDGLTATQKVSVRTGRTMNEIARGEKFKPAATKKRDGKRPPFRKVQLATLAETAPEGDDWIHETKFDGYRCLASLGKGGTRLFTRSGNDWTNKFAALDGAFDTLPCASALIDGEVMAARISGTAFSSLQDALNIGDPLVFYAFDLLSLDGADLAKLPQTARREALTKLMAGMPEGGTLRMSQHVQGHGPEVFAAACEAGAEGIISKRCDAPYRGARTKAWRKQKCTKRQEFVVGGLSPSEKRGRPFASLLLGEFGPDGLRYRGRVGTGFTDADFDRLEKTLKARKTSPFIDVPANIARAATWVTPKAVVEIDFAEFTADGHIRHGTYLGLREDKEAATVTIEQPETDSPVVAGVKISNPDRRVFGDAGFTKLDVARYYERAGERLTEIAGHRPLSLLRCPGGLEEACFFQKHGHGAMPAALQRIAIEESNGETADYLYATRAESFVAAAQMGTVEFHIQGARTDRLDRPDRLVFDLDPDEGLGWDDVRQTALDLRGWLSDLALESGAMVTGGKGVHVWVPLRRTQGWDAVRGFAKTLAHVLEEKEPKRFTASMSKARRKGRIFIDWLRNERGATAVAPWSLRARAGAPVAVPVGWDELANLKGAATFTLTNIDTRLAAPCPYLKQANSLHTLDADTATRLQDWIDS</sequence>
<evidence type="ECO:0000256" key="16">
    <source>
        <dbReference type="ARBA" id="ARBA00023204"/>
    </source>
</evidence>
<keyword evidence="7" id="KW-0479">Metal-binding</keyword>
<dbReference type="NCBIfam" id="TIGR02779">
    <property type="entry name" value="NHEJ_ligase_lig"/>
    <property type="match status" value="1"/>
</dbReference>
<evidence type="ECO:0000256" key="20">
    <source>
        <dbReference type="ARBA" id="ARBA00034003"/>
    </source>
</evidence>
<feature type="domain" description="ATP-dependent DNA ligase family profile" evidence="22">
    <location>
        <begin position="310"/>
        <end position="394"/>
    </location>
</feature>
<reference evidence="23 24" key="1">
    <citation type="submission" date="2016-10" db="EMBL/GenBank/DDBJ databases">
        <authorList>
            <person name="de Groot N.N."/>
        </authorList>
    </citation>
    <scope>NUCLEOTIDE SEQUENCE [LARGE SCALE GENOMIC DNA]</scope>
    <source>
        <strain evidence="23 24">DSM 14858</strain>
    </source>
</reference>
<evidence type="ECO:0000313" key="24">
    <source>
        <dbReference type="Proteomes" id="UP000199283"/>
    </source>
</evidence>
<dbReference type="Gene3D" id="2.40.50.140">
    <property type="entry name" value="Nucleic acid-binding proteins"/>
    <property type="match status" value="1"/>
</dbReference>
<evidence type="ECO:0000256" key="11">
    <source>
        <dbReference type="ARBA" id="ARBA00022839"/>
    </source>
</evidence>
<dbReference type="InterPro" id="IPR014146">
    <property type="entry name" value="LigD_ligase_dom"/>
</dbReference>
<keyword evidence="11" id="KW-0269">Exonuclease</keyword>
<evidence type="ECO:0000256" key="18">
    <source>
        <dbReference type="ARBA" id="ARBA00023268"/>
    </source>
</evidence>
<dbReference type="Pfam" id="PF21686">
    <property type="entry name" value="LigD_Prim-Pol"/>
    <property type="match status" value="1"/>
</dbReference>
<dbReference type="GO" id="GO:0006310">
    <property type="term" value="P:DNA recombination"/>
    <property type="evidence" value="ECO:0007669"/>
    <property type="project" value="UniProtKB-KW"/>
</dbReference>
<evidence type="ECO:0000256" key="3">
    <source>
        <dbReference type="ARBA" id="ARBA00022598"/>
    </source>
</evidence>
<dbReference type="NCBIfam" id="TIGR02778">
    <property type="entry name" value="ligD_pol"/>
    <property type="match status" value="1"/>
</dbReference>
<evidence type="ECO:0000256" key="14">
    <source>
        <dbReference type="ARBA" id="ARBA00023125"/>
    </source>
</evidence>
<dbReference type="InterPro" id="IPR033651">
    <property type="entry name" value="PaeLigD_Pol-like"/>
</dbReference>
<dbReference type="NCBIfam" id="TIGR02777">
    <property type="entry name" value="LigD_PE_dom"/>
    <property type="match status" value="1"/>
</dbReference>
<keyword evidence="6" id="KW-0540">Nuclease</keyword>
<dbReference type="RefSeq" id="WP_092763129.1">
    <property type="nucleotide sequence ID" value="NZ_FNZQ01000004.1"/>
</dbReference>
<dbReference type="Pfam" id="PF01068">
    <property type="entry name" value="DNA_ligase_A_M"/>
    <property type="match status" value="1"/>
</dbReference>
<dbReference type="CDD" id="cd04862">
    <property type="entry name" value="PaeLigD_Pol_like"/>
    <property type="match status" value="1"/>
</dbReference>
<proteinExistence type="predicted"/>
<keyword evidence="10" id="KW-0378">Hydrolase</keyword>
<dbReference type="Pfam" id="PF13298">
    <property type="entry name" value="LigD_N"/>
    <property type="match status" value="1"/>
</dbReference>
<evidence type="ECO:0000256" key="7">
    <source>
        <dbReference type="ARBA" id="ARBA00022723"/>
    </source>
</evidence>
<keyword evidence="13" id="KW-0239">DNA-directed DNA polymerase</keyword>
<dbReference type="Gene3D" id="3.90.920.10">
    <property type="entry name" value="DNA primase, PRIM domain"/>
    <property type="match status" value="1"/>
</dbReference>
<dbReference type="EMBL" id="FNZQ01000004">
    <property type="protein sequence ID" value="SEL32282.1"/>
    <property type="molecule type" value="Genomic_DNA"/>
</dbReference>
<evidence type="ECO:0000256" key="9">
    <source>
        <dbReference type="ARBA" id="ARBA00022763"/>
    </source>
</evidence>
<dbReference type="PROSITE" id="PS50160">
    <property type="entry name" value="DNA_LIGASE_A3"/>
    <property type="match status" value="1"/>
</dbReference>
<dbReference type="CDD" id="cd07906">
    <property type="entry name" value="Adenylation_DNA_ligase_LigD_LigC"/>
    <property type="match status" value="1"/>
</dbReference>
<dbReference type="EC" id="6.5.1.1" evidence="2"/>
<evidence type="ECO:0000256" key="13">
    <source>
        <dbReference type="ARBA" id="ARBA00022932"/>
    </source>
</evidence>
<keyword evidence="5" id="KW-0548">Nucleotidyltransferase</keyword>
<dbReference type="Gene3D" id="3.30.470.30">
    <property type="entry name" value="DNA ligase/mRNA capping enzyme"/>
    <property type="match status" value="1"/>
</dbReference>
<evidence type="ECO:0000256" key="4">
    <source>
        <dbReference type="ARBA" id="ARBA00022679"/>
    </source>
</evidence>
<dbReference type="InterPro" id="IPR014143">
    <property type="entry name" value="NHEJ_ligase_prk"/>
</dbReference>
<dbReference type="AlphaFoldDB" id="A0A1H7P935"/>
<dbReference type="GO" id="GO:0003910">
    <property type="term" value="F:DNA ligase (ATP) activity"/>
    <property type="evidence" value="ECO:0007669"/>
    <property type="project" value="UniProtKB-EC"/>
</dbReference>
<evidence type="ECO:0000256" key="2">
    <source>
        <dbReference type="ARBA" id="ARBA00012727"/>
    </source>
</evidence>
<dbReference type="CDD" id="cd07971">
    <property type="entry name" value="OBF_DNA_ligase_LigD"/>
    <property type="match status" value="1"/>
</dbReference>
<keyword evidence="12" id="KW-0067">ATP-binding</keyword>
<dbReference type="GO" id="GO:0046872">
    <property type="term" value="F:metal ion binding"/>
    <property type="evidence" value="ECO:0007669"/>
    <property type="project" value="UniProtKB-KW"/>
</dbReference>
<dbReference type="STRING" id="188906.SAMN04488526_2458"/>
<keyword evidence="8" id="KW-0547">Nucleotide-binding</keyword>
<comment type="cofactor">
    <cofactor evidence="1">
        <name>Mn(2+)</name>
        <dbReference type="ChEBI" id="CHEBI:29035"/>
    </cofactor>
</comment>
<dbReference type="SUPFAM" id="SSF56091">
    <property type="entry name" value="DNA ligase/mRNA capping enzyme, catalytic domain"/>
    <property type="match status" value="1"/>
</dbReference>
<keyword evidence="3 23" id="KW-0436">Ligase</keyword>
<dbReference type="SUPFAM" id="SSF50249">
    <property type="entry name" value="Nucleic acid-binding proteins"/>
    <property type="match status" value="1"/>
</dbReference>
<dbReference type="InterPro" id="IPR052171">
    <property type="entry name" value="NHEJ_LigD"/>
</dbReference>
<evidence type="ECO:0000259" key="22">
    <source>
        <dbReference type="PROSITE" id="PS50160"/>
    </source>
</evidence>
<dbReference type="PANTHER" id="PTHR42705">
    <property type="entry name" value="BIFUNCTIONAL NON-HOMOLOGOUS END JOINING PROTEIN LIGD"/>
    <property type="match status" value="1"/>
</dbReference>
<dbReference type="InterPro" id="IPR014145">
    <property type="entry name" value="LigD_pol_dom"/>
</dbReference>
<dbReference type="GO" id="GO:0006281">
    <property type="term" value="P:DNA repair"/>
    <property type="evidence" value="ECO:0007669"/>
    <property type="project" value="UniProtKB-KW"/>
</dbReference>
<dbReference type="Pfam" id="PF04679">
    <property type="entry name" value="DNA_ligase_A_C"/>
    <property type="match status" value="1"/>
</dbReference>
<keyword evidence="16" id="KW-0234">DNA repair</keyword>
<dbReference type="PANTHER" id="PTHR42705:SF2">
    <property type="entry name" value="BIFUNCTIONAL NON-HOMOLOGOUS END JOINING PROTEIN LIGD"/>
    <property type="match status" value="1"/>
</dbReference>
<dbReference type="GO" id="GO:0003677">
    <property type="term" value="F:DNA binding"/>
    <property type="evidence" value="ECO:0007669"/>
    <property type="project" value="UniProtKB-KW"/>
</dbReference>
<evidence type="ECO:0000313" key="23">
    <source>
        <dbReference type="EMBL" id="SEL32282.1"/>
    </source>
</evidence>
<evidence type="ECO:0000256" key="21">
    <source>
        <dbReference type="SAM" id="MobiDB-lite"/>
    </source>
</evidence>
<dbReference type="Gene3D" id="3.30.1490.70">
    <property type="match status" value="1"/>
</dbReference>
<gene>
    <name evidence="23" type="ORF">SAMN04488526_2458</name>
</gene>
<evidence type="ECO:0000256" key="1">
    <source>
        <dbReference type="ARBA" id="ARBA00001936"/>
    </source>
</evidence>
<dbReference type="GO" id="GO:0004527">
    <property type="term" value="F:exonuclease activity"/>
    <property type="evidence" value="ECO:0007669"/>
    <property type="project" value="UniProtKB-KW"/>
</dbReference>
<keyword evidence="17" id="KW-0464">Manganese</keyword>
<dbReference type="InterPro" id="IPR012309">
    <property type="entry name" value="DNA_ligase_ATP-dep_C"/>
</dbReference>
<dbReference type="GO" id="GO:0003887">
    <property type="term" value="F:DNA-directed DNA polymerase activity"/>
    <property type="evidence" value="ECO:0007669"/>
    <property type="project" value="UniProtKB-KW"/>
</dbReference>
<evidence type="ECO:0000256" key="10">
    <source>
        <dbReference type="ARBA" id="ARBA00022801"/>
    </source>
</evidence>
<evidence type="ECO:0000256" key="17">
    <source>
        <dbReference type="ARBA" id="ARBA00023211"/>
    </source>
</evidence>
<keyword evidence="4" id="KW-0808">Transferase</keyword>
<evidence type="ECO:0000256" key="19">
    <source>
        <dbReference type="ARBA" id="ARBA00029943"/>
    </source>
</evidence>
<keyword evidence="14" id="KW-0238">DNA-binding</keyword>
<protein>
    <recommendedName>
        <fullName evidence="2">DNA ligase (ATP)</fullName>
        <ecNumber evidence="2">6.5.1.1</ecNumber>
    </recommendedName>
    <alternativeName>
        <fullName evidence="19">NHEJ DNA polymerase</fullName>
    </alternativeName>
</protein>
<dbReference type="Proteomes" id="UP000199283">
    <property type="component" value="Unassembled WGS sequence"/>
</dbReference>
<evidence type="ECO:0000256" key="12">
    <source>
        <dbReference type="ARBA" id="ARBA00022840"/>
    </source>
</evidence>
<dbReference type="InterPro" id="IPR014144">
    <property type="entry name" value="LigD_PE_domain"/>
</dbReference>
<accession>A0A1H7P935</accession>
<comment type="catalytic activity">
    <reaction evidence="20">
        <text>ATP + (deoxyribonucleotide)n-3'-hydroxyl + 5'-phospho-(deoxyribonucleotide)m = (deoxyribonucleotide)n+m + AMP + diphosphate.</text>
        <dbReference type="EC" id="6.5.1.1"/>
    </reaction>
</comment>
<feature type="compositionally biased region" description="Basic and acidic residues" evidence="21">
    <location>
        <begin position="7"/>
        <end position="26"/>
    </location>
</feature>
<keyword evidence="15" id="KW-0233">DNA recombination</keyword>
<keyword evidence="18" id="KW-0511">Multifunctional enzyme</keyword>
<keyword evidence="24" id="KW-1185">Reference proteome</keyword>
<name>A0A1H7P935_9RHOB</name>
<evidence type="ECO:0000256" key="8">
    <source>
        <dbReference type="ARBA" id="ARBA00022741"/>
    </source>
</evidence>
<evidence type="ECO:0000256" key="5">
    <source>
        <dbReference type="ARBA" id="ARBA00022695"/>
    </source>
</evidence>
<keyword evidence="9" id="KW-0227">DNA damage</keyword>
<dbReference type="GO" id="GO:0005524">
    <property type="term" value="F:ATP binding"/>
    <property type="evidence" value="ECO:0007669"/>
    <property type="project" value="UniProtKB-KW"/>
</dbReference>
<dbReference type="OrthoDB" id="9802472at2"/>
<evidence type="ECO:0000256" key="15">
    <source>
        <dbReference type="ARBA" id="ARBA00023172"/>
    </source>
</evidence>
<dbReference type="NCBIfam" id="TIGR02776">
    <property type="entry name" value="NHEJ_ligase_prk"/>
    <property type="match status" value="1"/>
</dbReference>
<evidence type="ECO:0000256" key="6">
    <source>
        <dbReference type="ARBA" id="ARBA00022722"/>
    </source>
</evidence>
<dbReference type="InterPro" id="IPR012340">
    <property type="entry name" value="NA-bd_OB-fold"/>
</dbReference>
<feature type="region of interest" description="Disordered" evidence="21">
    <location>
        <begin position="1"/>
        <end position="26"/>
    </location>
</feature>